<evidence type="ECO:0000256" key="6">
    <source>
        <dbReference type="HAMAP-Rule" id="MF_01369"/>
    </source>
</evidence>
<dbReference type="InterPro" id="IPR012678">
    <property type="entry name" value="Ribosomal_uL23/eL15/eS24_sf"/>
</dbReference>
<dbReference type="Gene3D" id="3.30.70.330">
    <property type="match status" value="1"/>
</dbReference>
<dbReference type="AlphaFoldDB" id="A0A450Z2N5"/>
<dbReference type="FunFam" id="3.30.70.330:FF:000001">
    <property type="entry name" value="50S ribosomal protein L23"/>
    <property type="match status" value="1"/>
</dbReference>
<dbReference type="PANTHER" id="PTHR11620">
    <property type="entry name" value="60S RIBOSOMAL PROTEIN L23A"/>
    <property type="match status" value="1"/>
</dbReference>
<gene>
    <name evidence="6" type="primary">rplW</name>
    <name evidence="7" type="ORF">BECKTC1821D_GA0114238_10575</name>
</gene>
<comment type="function">
    <text evidence="6">One of the early assembly proteins it binds 23S rRNA. One of the proteins that surrounds the polypeptide exit tunnel on the outside of the ribosome. Forms the main docking site for trigger factor binding to the ribosome.</text>
</comment>
<evidence type="ECO:0000313" key="7">
    <source>
        <dbReference type="EMBL" id="VFK48060.1"/>
    </source>
</evidence>
<evidence type="ECO:0000256" key="1">
    <source>
        <dbReference type="ARBA" id="ARBA00006700"/>
    </source>
</evidence>
<dbReference type="SUPFAM" id="SSF54189">
    <property type="entry name" value="Ribosomal proteins S24e, L23 and L15e"/>
    <property type="match status" value="1"/>
</dbReference>
<reference evidence="7" key="1">
    <citation type="submission" date="2019-02" db="EMBL/GenBank/DDBJ databases">
        <authorList>
            <person name="Gruber-Vodicka R. H."/>
            <person name="Seah K. B. B."/>
        </authorList>
    </citation>
    <scope>NUCLEOTIDE SEQUENCE</scope>
    <source>
        <strain evidence="7">BECK_BZ123</strain>
    </source>
</reference>
<dbReference type="NCBIfam" id="NF004359">
    <property type="entry name" value="PRK05738.1-3"/>
    <property type="match status" value="1"/>
</dbReference>
<keyword evidence="4 6" id="KW-0689">Ribosomal protein</keyword>
<dbReference type="InterPro" id="IPR013025">
    <property type="entry name" value="Ribosomal_uL23-like"/>
</dbReference>
<evidence type="ECO:0000256" key="2">
    <source>
        <dbReference type="ARBA" id="ARBA00022730"/>
    </source>
</evidence>
<dbReference type="InterPro" id="IPR012677">
    <property type="entry name" value="Nucleotide-bd_a/b_plait_sf"/>
</dbReference>
<dbReference type="GO" id="GO:0019843">
    <property type="term" value="F:rRNA binding"/>
    <property type="evidence" value="ECO:0007669"/>
    <property type="project" value="UniProtKB-UniRule"/>
</dbReference>
<accession>A0A450Z2N5</accession>
<evidence type="ECO:0000256" key="5">
    <source>
        <dbReference type="ARBA" id="ARBA00023274"/>
    </source>
</evidence>
<keyword evidence="5 6" id="KW-0687">Ribonucleoprotein</keyword>
<dbReference type="EMBL" id="CAADFS010000057">
    <property type="protein sequence ID" value="VFK48060.1"/>
    <property type="molecule type" value="Genomic_DNA"/>
</dbReference>
<keyword evidence="2 6" id="KW-0699">rRNA-binding</keyword>
<dbReference type="GO" id="GO:0003735">
    <property type="term" value="F:structural constituent of ribosome"/>
    <property type="evidence" value="ECO:0007669"/>
    <property type="project" value="InterPro"/>
</dbReference>
<dbReference type="GO" id="GO:1990904">
    <property type="term" value="C:ribonucleoprotein complex"/>
    <property type="evidence" value="ECO:0007669"/>
    <property type="project" value="UniProtKB-KW"/>
</dbReference>
<dbReference type="HAMAP" id="MF_01369_B">
    <property type="entry name" value="Ribosomal_uL23_B"/>
    <property type="match status" value="1"/>
</dbReference>
<comment type="subunit">
    <text evidence="6">Part of the 50S ribosomal subunit. Contacts protein L29, and trigger factor when it is bound to the ribosome.</text>
</comment>
<dbReference type="GO" id="GO:0005840">
    <property type="term" value="C:ribosome"/>
    <property type="evidence" value="ECO:0007669"/>
    <property type="project" value="UniProtKB-KW"/>
</dbReference>
<sequence length="106" mass="12385">MNKDRMMAVLRFPHLSEKSEWIADEHHQIVFHVASDANKPEIKKAVEKIFDVKVRRVCTLNVKGKRKPVRGRQGRRFGRRKGWKKAYVALEPGNDIDFLNVMSTLQ</sequence>
<evidence type="ECO:0000256" key="3">
    <source>
        <dbReference type="ARBA" id="ARBA00022884"/>
    </source>
</evidence>
<organism evidence="7">
    <name type="scientific">Candidatus Kentrum sp. TC</name>
    <dbReference type="NCBI Taxonomy" id="2126339"/>
    <lineage>
        <taxon>Bacteria</taxon>
        <taxon>Pseudomonadati</taxon>
        <taxon>Pseudomonadota</taxon>
        <taxon>Gammaproteobacteria</taxon>
        <taxon>Candidatus Kentrum</taxon>
    </lineage>
</organism>
<evidence type="ECO:0000256" key="4">
    <source>
        <dbReference type="ARBA" id="ARBA00022980"/>
    </source>
</evidence>
<keyword evidence="3 6" id="KW-0694">RNA-binding</keyword>
<protein>
    <recommendedName>
        <fullName evidence="6">Large ribosomal subunit protein uL23</fullName>
    </recommendedName>
</protein>
<dbReference type="GO" id="GO:0006412">
    <property type="term" value="P:translation"/>
    <property type="evidence" value="ECO:0007669"/>
    <property type="project" value="UniProtKB-UniRule"/>
</dbReference>
<proteinExistence type="inferred from homology"/>
<comment type="similarity">
    <text evidence="1 6">Belongs to the universal ribosomal protein uL23 family.</text>
</comment>
<dbReference type="NCBIfam" id="NF004363">
    <property type="entry name" value="PRK05738.2-4"/>
    <property type="match status" value="1"/>
</dbReference>
<name>A0A450Z2N5_9GAMM</name>
<dbReference type="Pfam" id="PF00276">
    <property type="entry name" value="Ribosomal_L23"/>
    <property type="match status" value="1"/>
</dbReference>